<evidence type="ECO:0000259" key="12">
    <source>
        <dbReference type="Pfam" id="PF23726"/>
    </source>
</evidence>
<dbReference type="EMBL" id="ML977500">
    <property type="protein sequence ID" value="KAF2132560.1"/>
    <property type="molecule type" value="Genomic_DNA"/>
</dbReference>
<feature type="domain" description="RSE1/DDB1/CPSF1 C-terminal" evidence="10">
    <location>
        <begin position="1014"/>
        <end position="1348"/>
    </location>
</feature>
<comment type="function">
    <text evidence="5">RNA-binding component of the cleavage and polyadenylation factor (CPF) complex, which plays a key role in polyadenylation-dependent pre-mRNA 3'-end formation and cooperates with cleavage factors including the CFIA complex and NAB4/CFIB. Involved in poly(A) site recognition. May be involved in coupling transcription termination and mRNA 3'-end formation.</text>
</comment>
<protein>
    <recommendedName>
        <fullName evidence="8">Protein CFT1</fullName>
    </recommendedName>
    <alternativeName>
        <fullName evidence="9">Cleavage factor two protein 1</fullName>
    </alternativeName>
    <alternativeName>
        <fullName evidence="7">Protein cft1</fullName>
    </alternativeName>
</protein>
<evidence type="ECO:0000256" key="9">
    <source>
        <dbReference type="ARBA" id="ARBA00041264"/>
    </source>
</evidence>
<dbReference type="Pfam" id="PF10433">
    <property type="entry name" value="Beta-prop_RSE1_1st"/>
    <property type="match status" value="1"/>
</dbReference>
<dbReference type="FunFam" id="2.130.10.10:FF:000788">
    <property type="entry name" value="mRNA cleavage and polyadenylation factor subunit"/>
    <property type="match status" value="1"/>
</dbReference>
<keyword evidence="4" id="KW-0539">Nucleus</keyword>
<dbReference type="InterPro" id="IPR004871">
    <property type="entry name" value="RSE1/DDB1/CPSF1_C"/>
</dbReference>
<dbReference type="GeneID" id="54412682"/>
<evidence type="ECO:0000313" key="14">
    <source>
        <dbReference type="Proteomes" id="UP000799771"/>
    </source>
</evidence>
<organism evidence="13 14">
    <name type="scientific">Dothidotthia symphoricarpi CBS 119687</name>
    <dbReference type="NCBI Taxonomy" id="1392245"/>
    <lineage>
        <taxon>Eukaryota</taxon>
        <taxon>Fungi</taxon>
        <taxon>Dikarya</taxon>
        <taxon>Ascomycota</taxon>
        <taxon>Pezizomycotina</taxon>
        <taxon>Dothideomycetes</taxon>
        <taxon>Pleosporomycetidae</taxon>
        <taxon>Pleosporales</taxon>
        <taxon>Dothidotthiaceae</taxon>
        <taxon>Dothidotthia</taxon>
    </lineage>
</organism>
<evidence type="ECO:0000256" key="5">
    <source>
        <dbReference type="ARBA" id="ARBA00037232"/>
    </source>
</evidence>
<dbReference type="RefSeq" id="XP_033526947.1">
    <property type="nucleotide sequence ID" value="XM_033672250.1"/>
</dbReference>
<reference evidence="13" key="1">
    <citation type="journal article" date="2020" name="Stud. Mycol.">
        <title>101 Dothideomycetes genomes: a test case for predicting lifestyles and emergence of pathogens.</title>
        <authorList>
            <person name="Haridas S."/>
            <person name="Albert R."/>
            <person name="Binder M."/>
            <person name="Bloem J."/>
            <person name="Labutti K."/>
            <person name="Salamov A."/>
            <person name="Andreopoulos B."/>
            <person name="Baker S."/>
            <person name="Barry K."/>
            <person name="Bills G."/>
            <person name="Bluhm B."/>
            <person name="Cannon C."/>
            <person name="Castanera R."/>
            <person name="Culley D."/>
            <person name="Daum C."/>
            <person name="Ezra D."/>
            <person name="Gonzalez J."/>
            <person name="Henrissat B."/>
            <person name="Kuo A."/>
            <person name="Liang C."/>
            <person name="Lipzen A."/>
            <person name="Lutzoni F."/>
            <person name="Magnuson J."/>
            <person name="Mondo S."/>
            <person name="Nolan M."/>
            <person name="Ohm R."/>
            <person name="Pangilinan J."/>
            <person name="Park H.-J."/>
            <person name="Ramirez L."/>
            <person name="Alfaro M."/>
            <person name="Sun H."/>
            <person name="Tritt A."/>
            <person name="Yoshinaga Y."/>
            <person name="Zwiers L.-H."/>
            <person name="Turgeon B."/>
            <person name="Goodwin S."/>
            <person name="Spatafora J."/>
            <person name="Crous P."/>
            <person name="Grigoriev I."/>
        </authorList>
    </citation>
    <scope>NUCLEOTIDE SEQUENCE</scope>
    <source>
        <strain evidence="13">CBS 119687</strain>
    </source>
</reference>
<evidence type="ECO:0000259" key="11">
    <source>
        <dbReference type="Pfam" id="PF10433"/>
    </source>
</evidence>
<dbReference type="Pfam" id="PF03178">
    <property type="entry name" value="CPSF_A"/>
    <property type="match status" value="1"/>
</dbReference>
<feature type="domain" description="RSE1/DDB1/CPSF1 first beta-propeller" evidence="11">
    <location>
        <begin position="75"/>
        <end position="453"/>
    </location>
</feature>
<comment type="subcellular location">
    <subcellularLocation>
        <location evidence="1">Nucleus</location>
    </subcellularLocation>
</comment>
<dbReference type="Pfam" id="PF23726">
    <property type="entry name" value="Beta-prop_RSE1_2nd"/>
    <property type="match status" value="1"/>
</dbReference>
<keyword evidence="14" id="KW-1185">Reference proteome</keyword>
<evidence type="ECO:0000259" key="10">
    <source>
        <dbReference type="Pfam" id="PF03178"/>
    </source>
</evidence>
<keyword evidence="2" id="KW-0507">mRNA processing</keyword>
<feature type="domain" description="RSE1/DDB1/CPSF1 second beta-propeller" evidence="12">
    <location>
        <begin position="556"/>
        <end position="944"/>
    </location>
</feature>
<dbReference type="GO" id="GO:0006397">
    <property type="term" value="P:mRNA processing"/>
    <property type="evidence" value="ECO:0007669"/>
    <property type="project" value="UniProtKB-KW"/>
</dbReference>
<comment type="similarity">
    <text evidence="6">Belongs to the CFT1 family.</text>
</comment>
<dbReference type="InterPro" id="IPR058543">
    <property type="entry name" value="Beta-prop_RSE1/DDB1/CPSF1_2nd"/>
</dbReference>
<dbReference type="Proteomes" id="UP000799771">
    <property type="component" value="Unassembled WGS sequence"/>
</dbReference>
<gene>
    <name evidence="13" type="ORF">P153DRAFT_420534</name>
</gene>
<dbReference type="OrthoDB" id="6109at2759"/>
<sequence length="1387" mass="151191">MQCYTEIAPPTAVSHALCLPFVSPRANNLVVAKNSLLQVFELKSTITEVTPGGGNEAENAAANLDTEAADVPLQRTENTAKLVLVAEFPLAGTVISLARVKALNTRSKAEALLVAFRDAKLSLVEWDPETYKLHTISIHYYENPDLPGLAPWSADLKDSHSFLTADPTSRCAALKFGSHNLAILPFRQRDHVDDEYDSDIEGAKDGKTVAGNGADGEHAHKTAYASSFVLPLTNLDPTLTHPVHLAFLHEYREPTFGIIAASQATAPSLLAHRKDILTYTVFTLDLEQKASTTLLSVPGLPYDISRVVPLPHPIGGALLIGGNELVHIDQAGKTNGVAVNEFAKACSSFPLSDQSDLALHLEGCNVELLSQDTGDVLIVLNDGRLLILTFTLDGRSVSGMTIQTVATDHGGYVFKARASCTSSLGRNRLFVGSEDGESVLIGWTSTSNVLRRKQANVDVSDDEDLDDDDVVDDMDDDLYNDTGPAVKKITSAAAEPTAPGSYTFRIHDVLPSIAPIRDAILHPGKDTESLNRGDIMLSTGRGAAGAVTALSRELHPTHLAQKELSNARGLWAVHARKQGMEGIVTEVGQDEEANLASDADYDQYLVVCKTGQDGSESTVVYEVKGNELSETDKGDFEREEGSTLSVGVLAGGTKVVQIMRTEIRTYDSELNMDQIITMEDEEGESELRIINASFADPYLLVLRDDSSVKIFKASNDGEVEDVEASGLSSTKWLSASLFKSATFTEVFAFLLTPEGGLHVFAMSQLEKPSYVAEGLGFLPPLLSVDYVPRRSTAKAAITEILAADIGDVTTKSPHLVIRTSTDDLVIYKAFHAPSRSTSDLWTKNLKWVKLSQQHVPRYMEDANMGTEDAGLESTLVALDNICGYSTVFQQGTSPAFIFKESSSAPRVIGLSGRPVKGLTRFHTSTCQRGFAYLDTTDTLRISQLPVQTHYGHLGWAARRMPMDAEIHAFAYHSNGLYVVGTGQSEEYTLNPEETFHYDLPKEDMTFKPHVERGVVKLVDEKTWTIVDTHVLDPQEVVLCIKTFNLEVSETTHQRKDLIAVGTSVVHGEDLATKGCIRIFEVITVVPEPDRPETGKRLKLVVKDEVKGAVSAISEIGTQGFMIMAQGQKSMVRGLKEDGTLLPVAFMDMQCYVTTLKNLPNTGMMLMGDAFKGVWFTGYTEEPYKMMLFGRSKHNLECIAADFLPFEQQLHIIVADADMNIQVLQFDPENPKSMAGTRLLHKSSFHTGHFPATMHLLPSSLQPPNSPTSTTPLYQILTTSQSGTLALLTPLSEPSYRRLSSLTDFLATNLDNACALNPKMWRVGQGADGGWDTGVAGRSVLDGDLLMRWGELGEQRRREGLGKVGGDEWGVWGDREVLGGWGVFGRRA</sequence>
<proteinExistence type="inferred from homology"/>
<evidence type="ECO:0000256" key="7">
    <source>
        <dbReference type="ARBA" id="ARBA00039187"/>
    </source>
</evidence>
<dbReference type="InterPro" id="IPR050358">
    <property type="entry name" value="RSE1/DDB1/CFT1"/>
</dbReference>
<dbReference type="GO" id="GO:0005634">
    <property type="term" value="C:nucleus"/>
    <property type="evidence" value="ECO:0007669"/>
    <property type="project" value="UniProtKB-SubCell"/>
</dbReference>
<accession>A0A6A6AL78</accession>
<dbReference type="InterPro" id="IPR015943">
    <property type="entry name" value="WD40/YVTN_repeat-like_dom_sf"/>
</dbReference>
<evidence type="ECO:0000313" key="13">
    <source>
        <dbReference type="EMBL" id="KAF2132560.1"/>
    </source>
</evidence>
<evidence type="ECO:0000256" key="2">
    <source>
        <dbReference type="ARBA" id="ARBA00022664"/>
    </source>
</evidence>
<evidence type="ECO:0000256" key="4">
    <source>
        <dbReference type="ARBA" id="ARBA00023242"/>
    </source>
</evidence>
<keyword evidence="3" id="KW-0694">RNA-binding</keyword>
<evidence type="ECO:0000256" key="6">
    <source>
        <dbReference type="ARBA" id="ARBA00038304"/>
    </source>
</evidence>
<dbReference type="InterPro" id="IPR018846">
    <property type="entry name" value="Beta-prop_RSE1/DDB1/CPSF1_1st"/>
</dbReference>
<dbReference type="PANTHER" id="PTHR10644">
    <property type="entry name" value="DNA REPAIR/RNA PROCESSING CPSF FAMILY"/>
    <property type="match status" value="1"/>
</dbReference>
<evidence type="ECO:0000256" key="8">
    <source>
        <dbReference type="ARBA" id="ARBA00039443"/>
    </source>
</evidence>
<name>A0A6A6AL78_9PLEO</name>
<dbReference type="GO" id="GO:0003723">
    <property type="term" value="F:RNA binding"/>
    <property type="evidence" value="ECO:0007669"/>
    <property type="project" value="UniProtKB-KW"/>
</dbReference>
<dbReference type="Gene3D" id="2.130.10.10">
    <property type="entry name" value="YVTN repeat-like/Quinoprotein amine dehydrogenase"/>
    <property type="match status" value="2"/>
</dbReference>
<evidence type="ECO:0000256" key="3">
    <source>
        <dbReference type="ARBA" id="ARBA00022884"/>
    </source>
</evidence>
<evidence type="ECO:0000256" key="1">
    <source>
        <dbReference type="ARBA" id="ARBA00004123"/>
    </source>
</evidence>
<dbReference type="FunFam" id="2.130.10.10:FF:000625">
    <property type="entry name" value="mRNA cleavage and polyadenylation factor subunit"/>
    <property type="match status" value="1"/>
</dbReference>